<reference evidence="3 4" key="1">
    <citation type="submission" date="2021-01" db="EMBL/GenBank/DDBJ databases">
        <title>Chromosome-level genome assembly of a human fungal pathogen reveals clustering of transcriptionally co-regulated genes.</title>
        <authorList>
            <person name="Voorhies M."/>
            <person name="Cohen S."/>
            <person name="Shea T.P."/>
            <person name="Petrus S."/>
            <person name="Munoz J.F."/>
            <person name="Poplawski S."/>
            <person name="Goldman W.E."/>
            <person name="Michael T."/>
            <person name="Cuomo C.A."/>
            <person name="Sil A."/>
            <person name="Beyhan S."/>
        </authorList>
    </citation>
    <scope>NUCLEOTIDE SEQUENCE [LARGE SCALE GENOMIC DNA]</scope>
    <source>
        <strain evidence="3 4">G184AR</strain>
    </source>
</reference>
<dbReference type="OrthoDB" id="5985073at2759"/>
<keyword evidence="2" id="KW-0812">Transmembrane</keyword>
<evidence type="ECO:0000256" key="1">
    <source>
        <dbReference type="SAM" id="MobiDB-lite"/>
    </source>
</evidence>
<dbReference type="VEuPathDB" id="FungiDB:I7I52_01945"/>
<comment type="caution">
    <text evidence="3">The sequence shown here is derived from an EMBL/GenBank/DDBJ whole genome shotgun (WGS) entry which is preliminary data.</text>
</comment>
<dbReference type="AlphaFoldDB" id="A0A8H7Z9V2"/>
<sequence>MGTGWEAKLTMRAKQVWEVGHLGCWHSGTWALGPPKTRIISKRSQKGSQAMQVAEDGSPSKGHLDQGSGWMFCIIIGVGAKVSISPQVLIFSCYLRHHKYGG</sequence>
<proteinExistence type="predicted"/>
<evidence type="ECO:0000313" key="3">
    <source>
        <dbReference type="EMBL" id="KAG5303823.1"/>
    </source>
</evidence>
<evidence type="ECO:0000313" key="4">
    <source>
        <dbReference type="Proteomes" id="UP000670092"/>
    </source>
</evidence>
<evidence type="ECO:0000256" key="2">
    <source>
        <dbReference type="SAM" id="Phobius"/>
    </source>
</evidence>
<feature type="transmembrane region" description="Helical" evidence="2">
    <location>
        <begin position="69"/>
        <end position="95"/>
    </location>
</feature>
<organism evidence="3 4">
    <name type="scientific">Ajellomyces capsulatus</name>
    <name type="common">Darling's disease fungus</name>
    <name type="synonym">Histoplasma capsulatum</name>
    <dbReference type="NCBI Taxonomy" id="5037"/>
    <lineage>
        <taxon>Eukaryota</taxon>
        <taxon>Fungi</taxon>
        <taxon>Dikarya</taxon>
        <taxon>Ascomycota</taxon>
        <taxon>Pezizomycotina</taxon>
        <taxon>Eurotiomycetes</taxon>
        <taxon>Eurotiomycetidae</taxon>
        <taxon>Onygenales</taxon>
        <taxon>Ajellomycetaceae</taxon>
        <taxon>Histoplasma</taxon>
    </lineage>
</organism>
<keyword evidence="2" id="KW-0472">Membrane</keyword>
<gene>
    <name evidence="3" type="ORF">I7I52_01945</name>
</gene>
<protein>
    <submittedName>
        <fullName evidence="3">Uncharacterized protein</fullName>
    </submittedName>
</protein>
<dbReference type="Proteomes" id="UP000670092">
    <property type="component" value="Unassembled WGS sequence"/>
</dbReference>
<feature type="region of interest" description="Disordered" evidence="1">
    <location>
        <begin position="43"/>
        <end position="63"/>
    </location>
</feature>
<keyword evidence="2" id="KW-1133">Transmembrane helix</keyword>
<name>A0A8H7Z9V2_AJECA</name>
<dbReference type="EMBL" id="JAEVHI010000001">
    <property type="protein sequence ID" value="KAG5303823.1"/>
    <property type="molecule type" value="Genomic_DNA"/>
</dbReference>
<accession>A0A8H7Z9V2</accession>